<accession>G9YK83</accession>
<dbReference type="STRING" id="861450.HMPREF0080_02093"/>
<evidence type="ECO:0000313" key="3">
    <source>
        <dbReference type="Proteomes" id="UP000005481"/>
    </source>
</evidence>
<gene>
    <name evidence="2" type="ORF">HMPREF0080_02093</name>
</gene>
<proteinExistence type="predicted"/>
<dbReference type="HOGENOM" id="CLU_3211652_0_0_9"/>
<evidence type="ECO:0000313" key="2">
    <source>
        <dbReference type="EMBL" id="EHM37554.1"/>
    </source>
</evidence>
<name>G9YK83_9FIRM</name>
<reference evidence="2 3" key="1">
    <citation type="submission" date="2011-08" db="EMBL/GenBank/DDBJ databases">
        <authorList>
            <person name="Weinstock G."/>
            <person name="Sodergren E."/>
            <person name="Clifton S."/>
            <person name="Fulton L."/>
            <person name="Fulton B."/>
            <person name="Courtney L."/>
            <person name="Fronick C."/>
            <person name="Harrison M."/>
            <person name="Strong C."/>
            <person name="Farmer C."/>
            <person name="Delahaunty K."/>
            <person name="Markovic C."/>
            <person name="Hall O."/>
            <person name="Minx P."/>
            <person name="Tomlinson C."/>
            <person name="Mitreva M."/>
            <person name="Hou S."/>
            <person name="Chen J."/>
            <person name="Wollam A."/>
            <person name="Pepin K.H."/>
            <person name="Johnson M."/>
            <person name="Bhonagiri V."/>
            <person name="Zhang X."/>
            <person name="Suruliraj S."/>
            <person name="Warren W."/>
            <person name="Chinwalla A."/>
            <person name="Mardis E.R."/>
            <person name="Wilson R.K."/>
        </authorList>
    </citation>
    <scope>NUCLEOTIDE SEQUENCE [LARGE SCALE GENOMIC DNA]</scope>
    <source>
        <strain evidence="2 3">F0357</strain>
    </source>
</reference>
<feature type="transmembrane region" description="Helical" evidence="1">
    <location>
        <begin position="21"/>
        <end position="41"/>
    </location>
</feature>
<dbReference type="Proteomes" id="UP000005481">
    <property type="component" value="Unassembled WGS sequence"/>
</dbReference>
<organism evidence="2 3">
    <name type="scientific">Anaeroglobus geminatus F0357</name>
    <dbReference type="NCBI Taxonomy" id="861450"/>
    <lineage>
        <taxon>Bacteria</taxon>
        <taxon>Bacillati</taxon>
        <taxon>Bacillota</taxon>
        <taxon>Negativicutes</taxon>
        <taxon>Veillonellales</taxon>
        <taxon>Veillonellaceae</taxon>
        <taxon>Anaeroglobus</taxon>
    </lineage>
</organism>
<keyword evidence="1" id="KW-0812">Transmembrane</keyword>
<dbReference type="AlphaFoldDB" id="G9YK83"/>
<sequence>MRVFSENRALKPGKKHFPRREVFFCARNAAGKIIFCAYLWIYNA</sequence>
<keyword evidence="1" id="KW-0472">Membrane</keyword>
<comment type="caution">
    <text evidence="2">The sequence shown here is derived from an EMBL/GenBank/DDBJ whole genome shotgun (WGS) entry which is preliminary data.</text>
</comment>
<keyword evidence="1" id="KW-1133">Transmembrane helix</keyword>
<keyword evidence="3" id="KW-1185">Reference proteome</keyword>
<dbReference type="EMBL" id="AGCJ01000094">
    <property type="protein sequence ID" value="EHM37554.1"/>
    <property type="molecule type" value="Genomic_DNA"/>
</dbReference>
<evidence type="ECO:0000256" key="1">
    <source>
        <dbReference type="SAM" id="Phobius"/>
    </source>
</evidence>
<protein>
    <submittedName>
        <fullName evidence="2">Uncharacterized protein</fullName>
    </submittedName>
</protein>